<dbReference type="PANTHER" id="PTHR34477:SF1">
    <property type="entry name" value="UPF0213 PROTEIN YHBQ"/>
    <property type="match status" value="1"/>
</dbReference>
<dbReference type="PANTHER" id="PTHR34477">
    <property type="entry name" value="UPF0213 PROTEIN YHBQ"/>
    <property type="match status" value="1"/>
</dbReference>
<reference evidence="3 4" key="1">
    <citation type="submission" date="2023-07" db="EMBL/GenBank/DDBJ databases">
        <title>Genomic Encyclopedia of Type Strains, Phase IV (KMG-IV): sequencing the most valuable type-strain genomes for metagenomic binning, comparative biology and taxonomic classification.</title>
        <authorList>
            <person name="Goeker M."/>
        </authorList>
    </citation>
    <scope>NUCLEOTIDE SEQUENCE [LARGE SCALE GENOMIC DNA]</scope>
    <source>
        <strain evidence="3 4">DSM 17723</strain>
    </source>
</reference>
<evidence type="ECO:0000313" key="4">
    <source>
        <dbReference type="Proteomes" id="UP001232245"/>
    </source>
</evidence>
<evidence type="ECO:0000313" key="3">
    <source>
        <dbReference type="EMBL" id="MDQ0228626.1"/>
    </source>
</evidence>
<dbReference type="InterPro" id="IPR000305">
    <property type="entry name" value="GIY-YIG_endonuc"/>
</dbReference>
<keyword evidence="3" id="KW-0378">Hydrolase</keyword>
<keyword evidence="4" id="KW-1185">Reference proteome</keyword>
<gene>
    <name evidence="3" type="ORF">J2S02_005013</name>
</gene>
<dbReference type="RefSeq" id="WP_095303062.1">
    <property type="nucleotide sequence ID" value="NZ_CADEPK010000072.1"/>
</dbReference>
<comment type="caution">
    <text evidence="3">The sequence shown here is derived from an EMBL/GenBank/DDBJ whole genome shotgun (WGS) entry which is preliminary data.</text>
</comment>
<proteinExistence type="inferred from homology"/>
<name>A0ABT9Z8L7_9BACI</name>
<evidence type="ECO:0000259" key="2">
    <source>
        <dbReference type="PROSITE" id="PS50164"/>
    </source>
</evidence>
<dbReference type="SUPFAM" id="SSF82771">
    <property type="entry name" value="GIY-YIG endonuclease"/>
    <property type="match status" value="1"/>
</dbReference>
<comment type="similarity">
    <text evidence="1">Belongs to the UPF0213 family.</text>
</comment>
<feature type="domain" description="GIY-YIG" evidence="2">
    <location>
        <begin position="4"/>
        <end position="79"/>
    </location>
</feature>
<protein>
    <submittedName>
        <fullName evidence="3">Endonuclease</fullName>
    </submittedName>
</protein>
<dbReference type="Proteomes" id="UP001232245">
    <property type="component" value="Unassembled WGS sequence"/>
</dbReference>
<keyword evidence="3" id="KW-0540">Nuclease</keyword>
<keyword evidence="3" id="KW-0255">Endonuclease</keyword>
<dbReference type="Gene3D" id="3.40.1440.10">
    <property type="entry name" value="GIY-YIG endonuclease"/>
    <property type="match status" value="1"/>
</dbReference>
<dbReference type="CDD" id="cd10456">
    <property type="entry name" value="GIY-YIG_UPF0213"/>
    <property type="match status" value="1"/>
</dbReference>
<evidence type="ECO:0000256" key="1">
    <source>
        <dbReference type="ARBA" id="ARBA00007435"/>
    </source>
</evidence>
<dbReference type="Pfam" id="PF01541">
    <property type="entry name" value="GIY-YIG"/>
    <property type="match status" value="1"/>
</dbReference>
<dbReference type="EMBL" id="JAUSTZ010000027">
    <property type="protein sequence ID" value="MDQ0228626.1"/>
    <property type="molecule type" value="Genomic_DNA"/>
</dbReference>
<dbReference type="GO" id="GO:0004519">
    <property type="term" value="F:endonuclease activity"/>
    <property type="evidence" value="ECO:0007669"/>
    <property type="project" value="UniProtKB-KW"/>
</dbReference>
<accession>A0ABT9Z8L7</accession>
<organism evidence="3 4">
    <name type="scientific">Metabacillus niabensis</name>
    <dbReference type="NCBI Taxonomy" id="324854"/>
    <lineage>
        <taxon>Bacteria</taxon>
        <taxon>Bacillati</taxon>
        <taxon>Bacillota</taxon>
        <taxon>Bacilli</taxon>
        <taxon>Bacillales</taxon>
        <taxon>Bacillaceae</taxon>
        <taxon>Metabacillus</taxon>
    </lineage>
</organism>
<dbReference type="InterPro" id="IPR035901">
    <property type="entry name" value="GIY-YIG_endonuc_sf"/>
</dbReference>
<dbReference type="PROSITE" id="PS50164">
    <property type="entry name" value="GIY_YIG"/>
    <property type="match status" value="1"/>
</dbReference>
<dbReference type="InterPro" id="IPR050190">
    <property type="entry name" value="UPF0213_domain"/>
</dbReference>
<sequence>METDNHYFYVLECNDGTYYAGYTIEIKQRLKKHNEGKGAKYTRGRTPVKLIFSQRFHTKTEALRMEYSFKKLSRKAKEQYITNHLCKEEERGKENATTTEKLS</sequence>